<feature type="non-terminal residue" evidence="1">
    <location>
        <position position="91"/>
    </location>
</feature>
<gene>
    <name evidence="1" type="ORF">K469DRAFT_494383</name>
</gene>
<name>A0A6A6DAS4_9PEZI</name>
<dbReference type="PANTHER" id="PTHR42057:SF2">
    <property type="entry name" value="F-BOX DOMAIN PROTEIN (AFU_ORTHOLOGUE AFUA_4G00200)-RELATED"/>
    <property type="match status" value="1"/>
</dbReference>
<reference evidence="1" key="1">
    <citation type="journal article" date="2020" name="Stud. Mycol.">
        <title>101 Dothideomycetes genomes: a test case for predicting lifestyles and emergence of pathogens.</title>
        <authorList>
            <person name="Haridas S."/>
            <person name="Albert R."/>
            <person name="Binder M."/>
            <person name="Bloem J."/>
            <person name="Labutti K."/>
            <person name="Salamov A."/>
            <person name="Andreopoulos B."/>
            <person name="Baker S."/>
            <person name="Barry K."/>
            <person name="Bills G."/>
            <person name="Bluhm B."/>
            <person name="Cannon C."/>
            <person name="Castanera R."/>
            <person name="Culley D."/>
            <person name="Daum C."/>
            <person name="Ezra D."/>
            <person name="Gonzalez J."/>
            <person name="Henrissat B."/>
            <person name="Kuo A."/>
            <person name="Liang C."/>
            <person name="Lipzen A."/>
            <person name="Lutzoni F."/>
            <person name="Magnuson J."/>
            <person name="Mondo S."/>
            <person name="Nolan M."/>
            <person name="Ohm R."/>
            <person name="Pangilinan J."/>
            <person name="Park H.-J."/>
            <person name="Ramirez L."/>
            <person name="Alfaro M."/>
            <person name="Sun H."/>
            <person name="Tritt A."/>
            <person name="Yoshinaga Y."/>
            <person name="Zwiers L.-H."/>
            <person name="Turgeon B."/>
            <person name="Goodwin S."/>
            <person name="Spatafora J."/>
            <person name="Crous P."/>
            <person name="Grigoriev I."/>
        </authorList>
    </citation>
    <scope>NUCLEOTIDE SEQUENCE</scope>
    <source>
        <strain evidence="1">CBS 207.26</strain>
    </source>
</reference>
<feature type="non-terminal residue" evidence="1">
    <location>
        <position position="1"/>
    </location>
</feature>
<dbReference type="PANTHER" id="PTHR42057">
    <property type="entry name" value="F-BOX DOMAIN PROTEIN (AFU_ORTHOLOGUE AFUA_4G00200)"/>
    <property type="match status" value="1"/>
</dbReference>
<dbReference type="OrthoDB" id="3878647at2759"/>
<keyword evidence="2" id="KW-1185">Reference proteome</keyword>
<sequence>PALDISFPKLLTFFHDELPDFWLAPLQPGLKGLTLYAYQHWGKCPKLDFRCLYFKKLESLMLRRYTFTHDWQLDWILLYHSTLRELVFDSC</sequence>
<evidence type="ECO:0008006" key="3">
    <source>
        <dbReference type="Google" id="ProtNLM"/>
    </source>
</evidence>
<dbReference type="AlphaFoldDB" id="A0A6A6DAS4"/>
<dbReference type="EMBL" id="ML994713">
    <property type="protein sequence ID" value="KAF2176195.1"/>
    <property type="molecule type" value="Genomic_DNA"/>
</dbReference>
<evidence type="ECO:0000313" key="1">
    <source>
        <dbReference type="EMBL" id="KAF2176195.1"/>
    </source>
</evidence>
<organism evidence="1 2">
    <name type="scientific">Zopfia rhizophila CBS 207.26</name>
    <dbReference type="NCBI Taxonomy" id="1314779"/>
    <lineage>
        <taxon>Eukaryota</taxon>
        <taxon>Fungi</taxon>
        <taxon>Dikarya</taxon>
        <taxon>Ascomycota</taxon>
        <taxon>Pezizomycotina</taxon>
        <taxon>Dothideomycetes</taxon>
        <taxon>Dothideomycetes incertae sedis</taxon>
        <taxon>Zopfiaceae</taxon>
        <taxon>Zopfia</taxon>
    </lineage>
</organism>
<dbReference type="Proteomes" id="UP000800200">
    <property type="component" value="Unassembled WGS sequence"/>
</dbReference>
<accession>A0A6A6DAS4</accession>
<protein>
    <recommendedName>
        <fullName evidence="3">F-box domain-containing protein</fullName>
    </recommendedName>
</protein>
<evidence type="ECO:0000313" key="2">
    <source>
        <dbReference type="Proteomes" id="UP000800200"/>
    </source>
</evidence>
<proteinExistence type="predicted"/>